<gene>
    <name evidence="1" type="ORF">GCM10008919_21700</name>
</gene>
<proteinExistence type="predicted"/>
<dbReference type="EMBL" id="BAAACR010000017">
    <property type="protein sequence ID" value="GAA0218187.1"/>
    <property type="molecule type" value="Genomic_DNA"/>
</dbReference>
<accession>A0ABP3CY02</accession>
<comment type="caution">
    <text evidence="1">The sequence shown here is derived from an EMBL/GenBank/DDBJ whole genome shotgun (WGS) entry which is preliminary data.</text>
</comment>
<protein>
    <recommendedName>
        <fullName evidence="3">Phage protein</fullName>
    </recommendedName>
</protein>
<dbReference type="Proteomes" id="UP001500399">
    <property type="component" value="Unassembled WGS sequence"/>
</dbReference>
<reference evidence="2" key="1">
    <citation type="journal article" date="2019" name="Int. J. Syst. Evol. Microbiol.">
        <title>The Global Catalogue of Microorganisms (GCM) 10K type strain sequencing project: providing services to taxonomists for standard genome sequencing and annotation.</title>
        <authorList>
            <consortium name="The Broad Institute Genomics Platform"/>
            <consortium name="The Broad Institute Genome Sequencing Center for Infectious Disease"/>
            <person name="Wu L."/>
            <person name="Ma J."/>
        </authorList>
    </citation>
    <scope>NUCLEOTIDE SEQUENCE [LARGE SCALE GENOMIC DNA]</scope>
    <source>
        <strain evidence="2">JCM 8542</strain>
    </source>
</reference>
<evidence type="ECO:0000313" key="1">
    <source>
        <dbReference type="EMBL" id="GAA0218187.1"/>
    </source>
</evidence>
<keyword evidence="2" id="KW-1185">Reference proteome</keyword>
<organism evidence="1 2">
    <name type="scientific">Selenomonas dianae</name>
    <dbReference type="NCBI Taxonomy" id="135079"/>
    <lineage>
        <taxon>Bacteria</taxon>
        <taxon>Bacillati</taxon>
        <taxon>Bacillota</taxon>
        <taxon>Negativicutes</taxon>
        <taxon>Selenomonadales</taxon>
        <taxon>Selenomonadaceae</taxon>
        <taxon>Selenomonas</taxon>
    </lineage>
</organism>
<evidence type="ECO:0000313" key="2">
    <source>
        <dbReference type="Proteomes" id="UP001500399"/>
    </source>
</evidence>
<name>A0ABP3CY02_9FIRM</name>
<sequence>MQEYTLEQKLPTDYQNGSTLKAFTLDQFRWHQIAMSDDLEALEEYARHCWRIGVELRIVDRALNVRFRIGG</sequence>
<evidence type="ECO:0008006" key="3">
    <source>
        <dbReference type="Google" id="ProtNLM"/>
    </source>
</evidence>